<keyword evidence="5" id="KW-0808">Transferase</keyword>
<evidence type="ECO:0000256" key="6">
    <source>
        <dbReference type="ARBA" id="ARBA00022683"/>
    </source>
</evidence>
<proteinExistence type="predicted"/>
<dbReference type="InterPro" id="IPR002178">
    <property type="entry name" value="PTS_EIIA_type-2_dom"/>
</dbReference>
<reference evidence="12 13" key="1">
    <citation type="submission" date="2020-03" db="EMBL/GenBank/DDBJ databases">
        <title>Propioniciclava sp. nov., isolated from Hydrophilus acuminatus.</title>
        <authorList>
            <person name="Hyun D.-W."/>
            <person name="Bae J.-W."/>
        </authorList>
    </citation>
    <scope>NUCLEOTIDE SEQUENCE [LARGE SCALE GENOMIC DNA]</scope>
    <source>
        <strain evidence="12 13">HDW11</strain>
    </source>
</reference>
<dbReference type="CDD" id="cd00211">
    <property type="entry name" value="PTS_IIA_fru"/>
    <property type="match status" value="1"/>
</dbReference>
<comment type="function">
    <text evidence="8">The phosphoenolpyruvate-dependent sugar phosphotransferase system (sugar PTS), a major carbohydrate active transport system, catalyzes the phosphorylation of incoming sugar substrates concomitantly with their translocation across the cell membrane. The enzyme II UlaABC PTS system is involved in ascorbate transport.</text>
</comment>
<dbReference type="GO" id="GO:0009401">
    <property type="term" value="P:phosphoenolpyruvate-dependent sugar phosphotransferase system"/>
    <property type="evidence" value="ECO:0007669"/>
    <property type="project" value="UniProtKB-KW"/>
</dbReference>
<organism evidence="12 13">
    <name type="scientific">Propioniciclava coleopterorum</name>
    <dbReference type="NCBI Taxonomy" id="2714937"/>
    <lineage>
        <taxon>Bacteria</taxon>
        <taxon>Bacillati</taxon>
        <taxon>Actinomycetota</taxon>
        <taxon>Actinomycetes</taxon>
        <taxon>Propionibacteriales</taxon>
        <taxon>Propionibacteriaceae</taxon>
        <taxon>Propioniciclava</taxon>
    </lineage>
</organism>
<dbReference type="Pfam" id="PF00359">
    <property type="entry name" value="PTS_EIIA_2"/>
    <property type="match status" value="1"/>
</dbReference>
<dbReference type="InterPro" id="IPR016152">
    <property type="entry name" value="PTrfase/Anion_transptr"/>
</dbReference>
<dbReference type="KEGG" id="prv:G7070_01955"/>
<dbReference type="Proteomes" id="UP000501058">
    <property type="component" value="Chromosome"/>
</dbReference>
<dbReference type="PROSITE" id="PS51094">
    <property type="entry name" value="PTS_EIIA_TYPE_2"/>
    <property type="match status" value="1"/>
</dbReference>
<evidence type="ECO:0000256" key="3">
    <source>
        <dbReference type="ARBA" id="ARBA00022490"/>
    </source>
</evidence>
<evidence type="ECO:0000256" key="1">
    <source>
        <dbReference type="ARBA" id="ARBA00004496"/>
    </source>
</evidence>
<comment type="subcellular location">
    <subcellularLocation>
        <location evidence="1">Cytoplasm</location>
    </subcellularLocation>
</comment>
<dbReference type="RefSeq" id="WP_166231535.1">
    <property type="nucleotide sequence ID" value="NZ_CP049865.1"/>
</dbReference>
<keyword evidence="13" id="KW-1185">Reference proteome</keyword>
<dbReference type="GO" id="GO:0005737">
    <property type="term" value="C:cytoplasm"/>
    <property type="evidence" value="ECO:0007669"/>
    <property type="project" value="UniProtKB-SubCell"/>
</dbReference>
<keyword evidence="3" id="KW-0963">Cytoplasm</keyword>
<evidence type="ECO:0000256" key="10">
    <source>
        <dbReference type="ARBA" id="ARBA00042072"/>
    </source>
</evidence>
<keyword evidence="6" id="KW-0598">Phosphotransferase system</keyword>
<sequence>MPSDQARNPLAPLLPPAAIRLHAHADDWRDAIRQAGDLLVASGASTTAYTDQMIQAVERYGPYIVIAPGFALAHARASEAVLRTGMSWVSLDEPVRFGHDKNDPVKIVLGLASHGHEEHLAALQLVAALATDPTRMDALEAATTPEELLKLMNQGEDK</sequence>
<keyword evidence="4" id="KW-0597">Phosphoprotein</keyword>
<evidence type="ECO:0000313" key="13">
    <source>
        <dbReference type="Proteomes" id="UP000501058"/>
    </source>
</evidence>
<dbReference type="Gene3D" id="3.40.930.10">
    <property type="entry name" value="Mannitol-specific EII, Chain A"/>
    <property type="match status" value="1"/>
</dbReference>
<evidence type="ECO:0000313" key="12">
    <source>
        <dbReference type="EMBL" id="QIK71273.1"/>
    </source>
</evidence>
<keyword evidence="7" id="KW-0418">Kinase</keyword>
<dbReference type="InterPro" id="IPR051351">
    <property type="entry name" value="Ascorbate-PTS_EIIA_comp"/>
</dbReference>
<dbReference type="AlphaFoldDB" id="A0A6G7Y3B7"/>
<name>A0A6G7Y3B7_9ACTN</name>
<evidence type="ECO:0000256" key="4">
    <source>
        <dbReference type="ARBA" id="ARBA00022553"/>
    </source>
</evidence>
<dbReference type="SUPFAM" id="SSF55804">
    <property type="entry name" value="Phoshotransferase/anion transport protein"/>
    <property type="match status" value="1"/>
</dbReference>
<evidence type="ECO:0000256" key="2">
    <source>
        <dbReference type="ARBA" id="ARBA00022448"/>
    </source>
</evidence>
<evidence type="ECO:0000256" key="7">
    <source>
        <dbReference type="ARBA" id="ARBA00022777"/>
    </source>
</evidence>
<dbReference type="PANTHER" id="PTHR36203:SF1">
    <property type="entry name" value="ASCORBATE-SPECIFIC PTS SYSTEM EIIA COMPONENT"/>
    <property type="match status" value="1"/>
</dbReference>
<dbReference type="GO" id="GO:0016301">
    <property type="term" value="F:kinase activity"/>
    <property type="evidence" value="ECO:0007669"/>
    <property type="project" value="UniProtKB-KW"/>
</dbReference>
<accession>A0A6G7Y3B7</accession>
<protein>
    <recommendedName>
        <fullName evidence="9">Ascorbate-specific PTS system EIIA component</fullName>
    </recommendedName>
    <alternativeName>
        <fullName evidence="10">Ascorbate-specific phosphotransferase enzyme IIA component</fullName>
    </alternativeName>
</protein>
<keyword evidence="2" id="KW-0813">Transport</keyword>
<dbReference type="EMBL" id="CP049865">
    <property type="protein sequence ID" value="QIK71273.1"/>
    <property type="molecule type" value="Genomic_DNA"/>
</dbReference>
<evidence type="ECO:0000256" key="5">
    <source>
        <dbReference type="ARBA" id="ARBA00022679"/>
    </source>
</evidence>
<evidence type="ECO:0000256" key="8">
    <source>
        <dbReference type="ARBA" id="ARBA00037387"/>
    </source>
</evidence>
<gene>
    <name evidence="12" type="ORF">G7070_01955</name>
</gene>
<evidence type="ECO:0000256" key="9">
    <source>
        <dbReference type="ARBA" id="ARBA00041175"/>
    </source>
</evidence>
<dbReference type="PANTHER" id="PTHR36203">
    <property type="entry name" value="ASCORBATE-SPECIFIC PTS SYSTEM EIIA COMPONENT"/>
    <property type="match status" value="1"/>
</dbReference>
<evidence type="ECO:0000259" key="11">
    <source>
        <dbReference type="PROSITE" id="PS51094"/>
    </source>
</evidence>
<feature type="domain" description="PTS EIIA type-2" evidence="11">
    <location>
        <begin position="12"/>
        <end position="155"/>
    </location>
</feature>